<comment type="caution">
    <text evidence="1">The sequence shown here is derived from an EMBL/GenBank/DDBJ whole genome shotgun (WGS) entry which is preliminary data.</text>
</comment>
<sequence length="226" mass="25195">MLGFLFLIALLAVGQQDASAEKVRPEFHAEKVEDAVSIAPKLLDSYTKSVNIGEKYGLDFKPSVTSVAVDATDTSRVGFGCSGIYRNNPSIESKEFSSASEYVEFYRSALTDEYIDELVASKPSYFAEKNIDSMKTEMGKLRILIQKTKDVATSKNKYYNDNSEPSMQKNWLVENCAEVWAVRDAILQGGKIDNVVLRSVNVETGSVKPFCKNCKITFKDFITSMK</sequence>
<keyword evidence="1" id="KW-0808">Transferase</keyword>
<evidence type="ECO:0000313" key="1">
    <source>
        <dbReference type="EMBL" id="GAC41599.1"/>
    </source>
</evidence>
<name>M9LZ96_PAEPP</name>
<accession>M9LZ96</accession>
<reference evidence="1 2" key="1">
    <citation type="submission" date="2012-10" db="EMBL/GenBank/DDBJ databases">
        <title>Draft Genome Sequence of Paenibacillus popilliae ATCC 14706T.</title>
        <authorList>
            <person name="Iiyama K."/>
            <person name="Mori K."/>
            <person name="Mon H."/>
            <person name="Chieda Y."/>
            <person name="Lee J.M."/>
            <person name="Kusakabe T."/>
            <person name="Tashiro K."/>
            <person name="Asano S."/>
            <person name="Yasunaga-Aoki C."/>
            <person name="Shimizu S."/>
        </authorList>
    </citation>
    <scope>NUCLEOTIDE SEQUENCE [LARGE SCALE GENOMIC DNA]</scope>
    <source>
        <strain evidence="1 2">ATCC 14706</strain>
    </source>
</reference>
<organism evidence="1 2">
    <name type="scientific">Paenibacillus popilliae ATCC 14706</name>
    <dbReference type="NCBI Taxonomy" id="1212764"/>
    <lineage>
        <taxon>Bacteria</taxon>
        <taxon>Bacillati</taxon>
        <taxon>Bacillota</taxon>
        <taxon>Bacilli</taxon>
        <taxon>Bacillales</taxon>
        <taxon>Paenibacillaceae</taxon>
        <taxon>Paenibacillus</taxon>
    </lineage>
</organism>
<dbReference type="Proteomes" id="UP000029453">
    <property type="component" value="Unassembled WGS sequence"/>
</dbReference>
<keyword evidence="2" id="KW-1185">Reference proteome</keyword>
<dbReference type="EMBL" id="BALG01000041">
    <property type="protein sequence ID" value="GAC41599.1"/>
    <property type="molecule type" value="Genomic_DNA"/>
</dbReference>
<gene>
    <name evidence="1" type="ORF">PPOP_0950</name>
</gene>
<protein>
    <submittedName>
        <fullName evidence="1">NAD+--asparagine ADP-ribosyltransferase</fullName>
    </submittedName>
</protein>
<dbReference type="AlphaFoldDB" id="M9LZ96"/>
<dbReference type="GO" id="GO:0016740">
    <property type="term" value="F:transferase activity"/>
    <property type="evidence" value="ECO:0007669"/>
    <property type="project" value="UniProtKB-KW"/>
</dbReference>
<proteinExistence type="predicted"/>
<evidence type="ECO:0000313" key="2">
    <source>
        <dbReference type="Proteomes" id="UP000029453"/>
    </source>
</evidence>